<evidence type="ECO:0000256" key="1">
    <source>
        <dbReference type="SAM" id="MobiDB-lite"/>
    </source>
</evidence>
<dbReference type="AlphaFoldDB" id="A0A8T2NKD6"/>
<organism evidence="2 3">
    <name type="scientific">Albula glossodonta</name>
    <name type="common">roundjaw bonefish</name>
    <dbReference type="NCBI Taxonomy" id="121402"/>
    <lineage>
        <taxon>Eukaryota</taxon>
        <taxon>Metazoa</taxon>
        <taxon>Chordata</taxon>
        <taxon>Craniata</taxon>
        <taxon>Vertebrata</taxon>
        <taxon>Euteleostomi</taxon>
        <taxon>Actinopterygii</taxon>
        <taxon>Neopterygii</taxon>
        <taxon>Teleostei</taxon>
        <taxon>Albuliformes</taxon>
        <taxon>Albulidae</taxon>
        <taxon>Albula</taxon>
    </lineage>
</organism>
<dbReference type="Proteomes" id="UP000824540">
    <property type="component" value="Unassembled WGS sequence"/>
</dbReference>
<evidence type="ECO:0000313" key="3">
    <source>
        <dbReference type="Proteomes" id="UP000824540"/>
    </source>
</evidence>
<feature type="compositionally biased region" description="Polar residues" evidence="1">
    <location>
        <begin position="49"/>
        <end position="64"/>
    </location>
</feature>
<name>A0A8T2NKD6_9TELE</name>
<sequence>MTARGSGSGKTACPMVTELQLETKGNTRQLLPCVVTACLLITRLNEMQNDPISPQLEQNESITGLRQPAV</sequence>
<reference evidence="2" key="1">
    <citation type="thesis" date="2021" institute="BYU ScholarsArchive" country="Provo, UT, USA">
        <title>Applications of and Algorithms for Genome Assembly and Genomic Analyses with an Emphasis on Marine Teleosts.</title>
        <authorList>
            <person name="Pickett B.D."/>
        </authorList>
    </citation>
    <scope>NUCLEOTIDE SEQUENCE</scope>
    <source>
        <strain evidence="2">HI-2016</strain>
    </source>
</reference>
<dbReference type="EMBL" id="JAFBMS010000053">
    <property type="protein sequence ID" value="KAG9339471.1"/>
    <property type="molecule type" value="Genomic_DNA"/>
</dbReference>
<proteinExistence type="predicted"/>
<gene>
    <name evidence="2" type="ORF">JZ751_023609</name>
</gene>
<feature type="region of interest" description="Disordered" evidence="1">
    <location>
        <begin position="49"/>
        <end position="70"/>
    </location>
</feature>
<evidence type="ECO:0000313" key="2">
    <source>
        <dbReference type="EMBL" id="KAG9339471.1"/>
    </source>
</evidence>
<comment type="caution">
    <text evidence="2">The sequence shown here is derived from an EMBL/GenBank/DDBJ whole genome shotgun (WGS) entry which is preliminary data.</text>
</comment>
<keyword evidence="3" id="KW-1185">Reference proteome</keyword>
<protein>
    <submittedName>
        <fullName evidence="2">Uncharacterized protein</fullName>
    </submittedName>
</protein>
<accession>A0A8T2NKD6</accession>